<gene>
    <name evidence="2" type="ORF">GCM10007108_16850</name>
</gene>
<evidence type="ECO:0000313" key="3">
    <source>
        <dbReference type="Proteomes" id="UP000632195"/>
    </source>
</evidence>
<dbReference type="Proteomes" id="UP000632195">
    <property type="component" value="Unassembled WGS sequence"/>
</dbReference>
<evidence type="ECO:0008006" key="4">
    <source>
        <dbReference type="Google" id="ProtNLM"/>
    </source>
</evidence>
<evidence type="ECO:0000313" key="2">
    <source>
        <dbReference type="EMBL" id="GGM79255.1"/>
    </source>
</evidence>
<feature type="transmembrane region" description="Helical" evidence="1">
    <location>
        <begin position="303"/>
        <end position="321"/>
    </location>
</feature>
<comment type="caution">
    <text evidence="2">The sequence shown here is derived from an EMBL/GenBank/DDBJ whole genome shotgun (WGS) entry which is preliminary data.</text>
</comment>
<accession>A0AA37BSN2</accession>
<sequence>MARRLGYQEWILIAEIAVYSAVWSYISLMRYLHFGAAVFDLGVASATIYKAFHGGIIGTAADPRPIQVQKLIYLVLAPFYDIDPRPEFLLVFQSIWIPLGAVPLFLASRKLGMEKTEALLIASSYLLYFPLAGVNWFDFHFMALFPTFFLLCLYAYVSDRKALFGVTAVLATITDLMVPLIMFAFAVYAVIEGRYRGKRCIPYTVLPASAGALVFLAVSLYFGPGYLLNWLHLGGHGSILSMVSDPGGPLLTRKVMWFILMSIPPLFMYLLSPRSAIMFIPYVLFVAAYSYTPYFTVTLYQYPALYSPVIIYSAAKGYAFLRSKIGSGRAKYALFAVLAVSLITYSLFSPVGEAFTYQYTYGHDPNLSNVIPPYTLSQMEPKQYDTYMWAMVRMVPPGTTVLLQNDEPQLATVNNVVMPWSPVPELDFNYSLANPYSKWFYPGAVISPGAVTYFQTWFNYALLSGEYSIVSEEDGLTLISLGQHSGPVAFSPVNVQLEPVSSGTGYCNYTTGFLPPGTYVVVNGSINDTLRGSDGISDLVLRPHLGSQGQVEFVVPVYLADVTLSAPYSGHVDVVLREVSP</sequence>
<organism evidence="2 3">
    <name type="scientific">Thermogymnomonas acidicola</name>
    <dbReference type="NCBI Taxonomy" id="399579"/>
    <lineage>
        <taxon>Archaea</taxon>
        <taxon>Methanobacteriati</taxon>
        <taxon>Thermoplasmatota</taxon>
        <taxon>Thermoplasmata</taxon>
        <taxon>Thermoplasmatales</taxon>
        <taxon>Thermogymnomonas</taxon>
    </lineage>
</organism>
<feature type="transmembrane region" description="Helical" evidence="1">
    <location>
        <begin position="88"/>
        <end position="106"/>
    </location>
</feature>
<dbReference type="AlphaFoldDB" id="A0AA37BSN2"/>
<feature type="transmembrane region" description="Helical" evidence="1">
    <location>
        <begin position="162"/>
        <end position="191"/>
    </location>
</feature>
<protein>
    <recommendedName>
        <fullName evidence="4">DUF2079 domain-containing protein</fullName>
    </recommendedName>
</protein>
<reference evidence="2" key="2">
    <citation type="submission" date="2022-09" db="EMBL/GenBank/DDBJ databases">
        <authorList>
            <person name="Sun Q."/>
            <person name="Ohkuma M."/>
        </authorList>
    </citation>
    <scope>NUCLEOTIDE SEQUENCE</scope>
    <source>
        <strain evidence="2">JCM 13583</strain>
    </source>
</reference>
<proteinExistence type="predicted"/>
<dbReference type="RefSeq" id="WP_188681797.1">
    <property type="nucleotide sequence ID" value="NZ_BMNY01000003.1"/>
</dbReference>
<keyword evidence="1" id="KW-0472">Membrane</keyword>
<name>A0AA37BSN2_9ARCH</name>
<keyword evidence="3" id="KW-1185">Reference proteome</keyword>
<feature type="transmembrane region" description="Helical" evidence="1">
    <location>
        <begin position="127"/>
        <end position="156"/>
    </location>
</feature>
<feature type="transmembrane region" description="Helical" evidence="1">
    <location>
        <begin position="333"/>
        <end position="351"/>
    </location>
</feature>
<feature type="transmembrane region" description="Helical" evidence="1">
    <location>
        <begin position="255"/>
        <end position="272"/>
    </location>
</feature>
<reference evidence="2" key="1">
    <citation type="journal article" date="2014" name="Int. J. Syst. Evol. Microbiol.">
        <title>Complete genome sequence of Corynebacterium casei LMG S-19264T (=DSM 44701T), isolated from a smear-ripened cheese.</title>
        <authorList>
            <consortium name="US DOE Joint Genome Institute (JGI-PGF)"/>
            <person name="Walter F."/>
            <person name="Albersmeier A."/>
            <person name="Kalinowski J."/>
            <person name="Ruckert C."/>
        </authorList>
    </citation>
    <scope>NUCLEOTIDE SEQUENCE</scope>
    <source>
        <strain evidence="2">JCM 13583</strain>
    </source>
</reference>
<feature type="transmembrane region" description="Helical" evidence="1">
    <location>
        <begin position="203"/>
        <end position="223"/>
    </location>
</feature>
<feature type="transmembrane region" description="Helical" evidence="1">
    <location>
        <begin position="279"/>
        <end position="297"/>
    </location>
</feature>
<dbReference type="InterPro" id="IPR018650">
    <property type="entry name" value="STSV1_Orf64"/>
</dbReference>
<evidence type="ECO:0000256" key="1">
    <source>
        <dbReference type="SAM" id="Phobius"/>
    </source>
</evidence>
<keyword evidence="1" id="KW-0812">Transmembrane</keyword>
<keyword evidence="1" id="KW-1133">Transmembrane helix</keyword>
<feature type="transmembrane region" description="Helical" evidence="1">
    <location>
        <begin position="12"/>
        <end position="32"/>
    </location>
</feature>
<dbReference type="EMBL" id="BMNY01000003">
    <property type="protein sequence ID" value="GGM79255.1"/>
    <property type="molecule type" value="Genomic_DNA"/>
</dbReference>
<dbReference type="Pfam" id="PF09852">
    <property type="entry name" value="DUF2079"/>
    <property type="match status" value="1"/>
</dbReference>